<feature type="transmembrane region" description="Helical" evidence="8">
    <location>
        <begin position="426"/>
        <end position="446"/>
    </location>
</feature>
<evidence type="ECO:0000313" key="10">
    <source>
        <dbReference type="Proteomes" id="UP001153069"/>
    </source>
</evidence>
<protein>
    <submittedName>
        <fullName evidence="9">Folate-Biopterin Transporter (FBT) Family</fullName>
    </submittedName>
</protein>
<keyword evidence="10" id="KW-1185">Reference proteome</keyword>
<dbReference type="Proteomes" id="UP001153069">
    <property type="component" value="Unassembled WGS sequence"/>
</dbReference>
<evidence type="ECO:0000313" key="9">
    <source>
        <dbReference type="EMBL" id="CAB9496879.1"/>
    </source>
</evidence>
<dbReference type="InterPro" id="IPR036259">
    <property type="entry name" value="MFS_trans_sf"/>
</dbReference>
<reference evidence="9" key="1">
    <citation type="submission" date="2020-06" db="EMBL/GenBank/DDBJ databases">
        <authorList>
            <consortium name="Plant Systems Biology data submission"/>
        </authorList>
    </citation>
    <scope>NUCLEOTIDE SEQUENCE</scope>
    <source>
        <strain evidence="9">D6</strain>
    </source>
</reference>
<evidence type="ECO:0000256" key="7">
    <source>
        <dbReference type="SAM" id="MobiDB-lite"/>
    </source>
</evidence>
<evidence type="ECO:0000256" key="6">
    <source>
        <dbReference type="ARBA" id="ARBA00023136"/>
    </source>
</evidence>
<gene>
    <name evidence="9" type="ORF">SEMRO_10_G008390.1</name>
</gene>
<feature type="transmembrane region" description="Helical" evidence="8">
    <location>
        <begin position="490"/>
        <end position="515"/>
    </location>
</feature>
<dbReference type="OrthoDB" id="754047at2759"/>
<comment type="subcellular location">
    <subcellularLocation>
        <location evidence="1">Membrane</location>
        <topology evidence="1">Multi-pass membrane protein</topology>
    </subcellularLocation>
</comment>
<evidence type="ECO:0000256" key="1">
    <source>
        <dbReference type="ARBA" id="ARBA00004141"/>
    </source>
</evidence>
<dbReference type="GO" id="GO:0016020">
    <property type="term" value="C:membrane"/>
    <property type="evidence" value="ECO:0007669"/>
    <property type="project" value="UniProtKB-SubCell"/>
</dbReference>
<feature type="compositionally biased region" description="Acidic residues" evidence="7">
    <location>
        <begin position="84"/>
        <end position="93"/>
    </location>
</feature>
<dbReference type="PANTHER" id="PTHR31585:SF6">
    <property type="entry name" value="FOLATE-BIOPTERIN TRANSPORTER 2-RELATED"/>
    <property type="match status" value="1"/>
</dbReference>
<name>A0A9N8DBW4_9STRA</name>
<dbReference type="SUPFAM" id="SSF103473">
    <property type="entry name" value="MFS general substrate transporter"/>
    <property type="match status" value="1"/>
</dbReference>
<accession>A0A9N8DBW4</accession>
<feature type="transmembrane region" description="Helical" evidence="8">
    <location>
        <begin position="576"/>
        <end position="599"/>
    </location>
</feature>
<feature type="transmembrane region" description="Helical" evidence="8">
    <location>
        <begin position="398"/>
        <end position="414"/>
    </location>
</feature>
<keyword evidence="6 8" id="KW-0472">Membrane</keyword>
<keyword evidence="4 8" id="KW-0812">Transmembrane</keyword>
<feature type="transmembrane region" description="Helical" evidence="8">
    <location>
        <begin position="171"/>
        <end position="191"/>
    </location>
</feature>
<evidence type="ECO:0000256" key="4">
    <source>
        <dbReference type="ARBA" id="ARBA00022692"/>
    </source>
</evidence>
<feature type="region of interest" description="Disordered" evidence="7">
    <location>
        <begin position="36"/>
        <end position="93"/>
    </location>
</feature>
<feature type="transmembrane region" description="Helical" evidence="8">
    <location>
        <begin position="136"/>
        <end position="159"/>
    </location>
</feature>
<dbReference type="AlphaFoldDB" id="A0A9N8DBW4"/>
<dbReference type="PANTHER" id="PTHR31585">
    <property type="entry name" value="FOLATE-BIOPTERIN TRANSPORTER 1, CHLOROPLASTIC"/>
    <property type="match status" value="1"/>
</dbReference>
<evidence type="ECO:0000256" key="3">
    <source>
        <dbReference type="ARBA" id="ARBA00022448"/>
    </source>
</evidence>
<keyword evidence="5 8" id="KW-1133">Transmembrane helix</keyword>
<feature type="transmembrane region" description="Helical" evidence="8">
    <location>
        <begin position="359"/>
        <end position="378"/>
    </location>
</feature>
<comment type="similarity">
    <text evidence="2">Belongs to the major facilitator superfamily. Folate-biopterin transporter (TC 2.A.71) family.</text>
</comment>
<evidence type="ECO:0000256" key="8">
    <source>
        <dbReference type="SAM" id="Phobius"/>
    </source>
</evidence>
<evidence type="ECO:0000256" key="5">
    <source>
        <dbReference type="ARBA" id="ARBA00022989"/>
    </source>
</evidence>
<feature type="transmembrane region" description="Helical" evidence="8">
    <location>
        <begin position="238"/>
        <end position="259"/>
    </location>
</feature>
<feature type="transmembrane region" description="Helical" evidence="8">
    <location>
        <begin position="316"/>
        <end position="334"/>
    </location>
</feature>
<feature type="transmembrane region" description="Helical" evidence="8">
    <location>
        <begin position="102"/>
        <end position="124"/>
    </location>
</feature>
<dbReference type="Pfam" id="PF03092">
    <property type="entry name" value="BT1"/>
    <property type="match status" value="2"/>
</dbReference>
<evidence type="ECO:0000256" key="2">
    <source>
        <dbReference type="ARBA" id="ARBA00007015"/>
    </source>
</evidence>
<feature type="transmembrane region" description="Helical" evidence="8">
    <location>
        <begin position="535"/>
        <end position="556"/>
    </location>
</feature>
<feature type="compositionally biased region" description="Polar residues" evidence="7">
    <location>
        <begin position="59"/>
        <end position="69"/>
    </location>
</feature>
<feature type="transmembrane region" description="Helical" evidence="8">
    <location>
        <begin position="452"/>
        <end position="478"/>
    </location>
</feature>
<feature type="transmembrane region" description="Helical" evidence="8">
    <location>
        <begin position="625"/>
        <end position="649"/>
    </location>
</feature>
<dbReference type="EMBL" id="CAICTM010000010">
    <property type="protein sequence ID" value="CAB9496879.1"/>
    <property type="molecule type" value="Genomic_DNA"/>
</dbReference>
<proteinExistence type="inferred from homology"/>
<sequence>MTTQVHGTFPGTTANDVLSVCSEELADEGKIKESELYEGDGFSVEKGTTSKPEGDAASVTESYSAGSKSNSEDDVEIQKKADNNEEAGAEEKEELNPWSKELIGIPINYFSVGVVYAGSVSILYPVLVIQHGVDTAFFTAAASLVTVFWSFKIFFGILCDCLPIYGQKWKPYITVGWILCAAALMVLASMGKDVSPTSLVIMLTLANLGYVAADVAADGMMVWVAHQEPDKKRGSIQTLIYIVREIGRICINIIIIIGFSGPHVNCPGFETDSSIPCTTDETVTSRNDLFEENPDTWCYMQCDAAQFNFGLTIPQYVWIIVAINLLSVPSYFTLKEERKERKNIREVASSFWLTMKKRAVWQVMLYSMVSSITFNIFIAAKTPANFVWLGLTTLQNQVLNILESLIFFLGLWLIRRYALNFSWRKMIWIGSLLVAFFNLLYLLIVFDIYRNPWFYIFTDVSDTFMVTLNFMASVFAIVEVSEPGFEAITYSLITTAANATIPLSVVIAYQFLAFMPDLNSQDGLAADTPEVRRQFAYLVVLTEVINLSSLLSLPMLPRQKEESRELVKSGEQSAFWAKFTLITGFLFLVYSTCITFLTVAGADKYGCMKILGGAGCTEDESNLPVYFLIGVAFLYCYGLNFYFTFWPIIRGEKKFSWGMFF</sequence>
<keyword evidence="3" id="KW-0813">Transport</keyword>
<feature type="transmembrane region" description="Helical" evidence="8">
    <location>
        <begin position="197"/>
        <end position="217"/>
    </location>
</feature>
<dbReference type="Gene3D" id="1.20.1250.20">
    <property type="entry name" value="MFS general substrate transporter like domains"/>
    <property type="match status" value="2"/>
</dbReference>
<dbReference type="InterPro" id="IPR039309">
    <property type="entry name" value="BT1"/>
</dbReference>
<comment type="caution">
    <text evidence="9">The sequence shown here is derived from an EMBL/GenBank/DDBJ whole genome shotgun (WGS) entry which is preliminary data.</text>
</comment>
<organism evidence="9 10">
    <name type="scientific">Seminavis robusta</name>
    <dbReference type="NCBI Taxonomy" id="568900"/>
    <lineage>
        <taxon>Eukaryota</taxon>
        <taxon>Sar</taxon>
        <taxon>Stramenopiles</taxon>
        <taxon>Ochrophyta</taxon>
        <taxon>Bacillariophyta</taxon>
        <taxon>Bacillariophyceae</taxon>
        <taxon>Bacillariophycidae</taxon>
        <taxon>Naviculales</taxon>
        <taxon>Naviculaceae</taxon>
        <taxon>Seminavis</taxon>
    </lineage>
</organism>